<proteinExistence type="predicted"/>
<name>A0A9P5JZP1_9AGAM</name>
<reference evidence="1" key="1">
    <citation type="submission" date="2019-10" db="EMBL/GenBank/DDBJ databases">
        <authorList>
            <consortium name="DOE Joint Genome Institute"/>
            <person name="Kuo A."/>
            <person name="Miyauchi S."/>
            <person name="Kiss E."/>
            <person name="Drula E."/>
            <person name="Kohler A."/>
            <person name="Sanchez-Garcia M."/>
            <person name="Andreopoulos B."/>
            <person name="Barry K.W."/>
            <person name="Bonito G."/>
            <person name="Buee M."/>
            <person name="Carver A."/>
            <person name="Chen C."/>
            <person name="Cichocki N."/>
            <person name="Clum A."/>
            <person name="Culley D."/>
            <person name="Crous P.W."/>
            <person name="Fauchery L."/>
            <person name="Girlanda M."/>
            <person name="Hayes R."/>
            <person name="Keri Z."/>
            <person name="LaButti K."/>
            <person name="Lipzen A."/>
            <person name="Lombard V."/>
            <person name="Magnuson J."/>
            <person name="Maillard F."/>
            <person name="Morin E."/>
            <person name="Murat C."/>
            <person name="Nolan M."/>
            <person name="Ohm R."/>
            <person name="Pangilinan J."/>
            <person name="Pereira M."/>
            <person name="Perotto S."/>
            <person name="Peter M."/>
            <person name="Riley R."/>
            <person name="Sitrit Y."/>
            <person name="Stielow B."/>
            <person name="Szollosi G."/>
            <person name="Zifcakova L."/>
            <person name="Stursova M."/>
            <person name="Spatafora J.W."/>
            <person name="Tedersoo L."/>
            <person name="Vaario L.-M."/>
            <person name="Yamada A."/>
            <person name="Yan M."/>
            <person name="Wang P."/>
            <person name="Xu J."/>
            <person name="Bruns T."/>
            <person name="Baldrian P."/>
            <person name="Vilgalys R."/>
            <person name="Henrissat B."/>
            <person name="Grigoriev I.V."/>
            <person name="Hibbett D."/>
            <person name="Nagy L.G."/>
            <person name="Martin F.M."/>
        </authorList>
    </citation>
    <scope>NUCLEOTIDE SEQUENCE</scope>
    <source>
        <strain evidence="1">Prilba</strain>
    </source>
</reference>
<dbReference type="AlphaFoldDB" id="A0A9P5JZP1"/>
<accession>A0A9P5JZP1</accession>
<keyword evidence="2" id="KW-1185">Reference proteome</keyword>
<evidence type="ECO:0000313" key="2">
    <source>
        <dbReference type="Proteomes" id="UP000759537"/>
    </source>
</evidence>
<dbReference type="Proteomes" id="UP000759537">
    <property type="component" value="Unassembled WGS sequence"/>
</dbReference>
<reference evidence="1" key="2">
    <citation type="journal article" date="2020" name="Nat. Commun.">
        <title>Large-scale genome sequencing of mycorrhizal fungi provides insights into the early evolution of symbiotic traits.</title>
        <authorList>
            <person name="Miyauchi S."/>
            <person name="Kiss E."/>
            <person name="Kuo A."/>
            <person name="Drula E."/>
            <person name="Kohler A."/>
            <person name="Sanchez-Garcia M."/>
            <person name="Morin E."/>
            <person name="Andreopoulos B."/>
            <person name="Barry K.W."/>
            <person name="Bonito G."/>
            <person name="Buee M."/>
            <person name="Carver A."/>
            <person name="Chen C."/>
            <person name="Cichocki N."/>
            <person name="Clum A."/>
            <person name="Culley D."/>
            <person name="Crous P.W."/>
            <person name="Fauchery L."/>
            <person name="Girlanda M."/>
            <person name="Hayes R.D."/>
            <person name="Keri Z."/>
            <person name="LaButti K."/>
            <person name="Lipzen A."/>
            <person name="Lombard V."/>
            <person name="Magnuson J."/>
            <person name="Maillard F."/>
            <person name="Murat C."/>
            <person name="Nolan M."/>
            <person name="Ohm R.A."/>
            <person name="Pangilinan J."/>
            <person name="Pereira M.F."/>
            <person name="Perotto S."/>
            <person name="Peter M."/>
            <person name="Pfister S."/>
            <person name="Riley R."/>
            <person name="Sitrit Y."/>
            <person name="Stielow J.B."/>
            <person name="Szollosi G."/>
            <person name="Zifcakova L."/>
            <person name="Stursova M."/>
            <person name="Spatafora J.W."/>
            <person name="Tedersoo L."/>
            <person name="Vaario L.M."/>
            <person name="Yamada A."/>
            <person name="Yan M."/>
            <person name="Wang P."/>
            <person name="Xu J."/>
            <person name="Bruns T."/>
            <person name="Baldrian P."/>
            <person name="Vilgalys R."/>
            <person name="Dunand C."/>
            <person name="Henrissat B."/>
            <person name="Grigoriev I.V."/>
            <person name="Hibbett D."/>
            <person name="Nagy L.G."/>
            <person name="Martin F.M."/>
        </authorList>
    </citation>
    <scope>NUCLEOTIDE SEQUENCE</scope>
    <source>
        <strain evidence="1">Prilba</strain>
    </source>
</reference>
<dbReference type="OrthoDB" id="2677451at2759"/>
<evidence type="ECO:0000313" key="1">
    <source>
        <dbReference type="EMBL" id="KAF8474417.1"/>
    </source>
</evidence>
<protein>
    <submittedName>
        <fullName evidence="1">Uncharacterized protein</fullName>
    </submittedName>
</protein>
<organism evidence="1 2">
    <name type="scientific">Russula ochroleuca</name>
    <dbReference type="NCBI Taxonomy" id="152965"/>
    <lineage>
        <taxon>Eukaryota</taxon>
        <taxon>Fungi</taxon>
        <taxon>Dikarya</taxon>
        <taxon>Basidiomycota</taxon>
        <taxon>Agaricomycotina</taxon>
        <taxon>Agaricomycetes</taxon>
        <taxon>Russulales</taxon>
        <taxon>Russulaceae</taxon>
        <taxon>Russula</taxon>
    </lineage>
</organism>
<comment type="caution">
    <text evidence="1">The sequence shown here is derived from an EMBL/GenBank/DDBJ whole genome shotgun (WGS) entry which is preliminary data.</text>
</comment>
<dbReference type="EMBL" id="WHVB01000017">
    <property type="protein sequence ID" value="KAF8474417.1"/>
    <property type="molecule type" value="Genomic_DNA"/>
</dbReference>
<gene>
    <name evidence="1" type="ORF">DFH94DRAFT_684144</name>
</gene>
<sequence length="358" mass="39643">MAHREHPEDFNAFGYDPRGQVANIAGFMFGENWHPDQQHIPCHNSPQVAPPRYGPPTDYQHPHLPNNFVPHLPHNGYLGSLQYQQHEGPWAHYPPVVHPYYGYYPPGPQQAIPPDHGRLQQLHEAVHERSNREVRPGDPLVAKLGFCVSGVEGPRTKPSSFDNEADHLKAMVHISKVVLCSRSKEYGIEIIALESTLKPVTAQSKSKKCVHDDDNPTPDGPSLDGVITDKFKKLKAHLACKSCKGHCHVMSGGQHQRLDYKDMSYWAKQNVLGNSDKYNPPNAITLDHCPKCSRPNPRSGSASGPEIHVHLEGLRDVLHFGGSVLGNRTSGHAIESTFTGSSKQETLANQKSLPLSTL</sequence>